<comment type="subcellular location">
    <subcellularLocation>
        <location evidence="1">Periplasm</location>
    </subcellularLocation>
</comment>
<keyword evidence="10" id="KW-1185">Reference proteome</keyword>
<dbReference type="Gene3D" id="3.10.450.70">
    <property type="entry name" value="Disulphide bond isomerase, DsbC/G, N-terminal"/>
    <property type="match status" value="1"/>
</dbReference>
<keyword evidence="6" id="KW-0676">Redox-active center</keyword>
<dbReference type="AlphaFoldDB" id="A0A3N1VPV6"/>
<gene>
    <name evidence="9" type="ORF">EDC27_1121</name>
</gene>
<dbReference type="InterPro" id="IPR009094">
    <property type="entry name" value="DiS-bond_isomerase_DsbC/G_N_sf"/>
</dbReference>
<dbReference type="InterPro" id="IPR033954">
    <property type="entry name" value="DiS-bond_Isoase_DsbC/G"/>
</dbReference>
<comment type="caution">
    <text evidence="9">The sequence shown here is derived from an EMBL/GenBank/DDBJ whole genome shotgun (WGS) entry which is preliminary data.</text>
</comment>
<feature type="domain" description="Disulphide bond isomerase DsbC/G N-terminal" evidence="7">
    <location>
        <begin position="32"/>
        <end position="103"/>
    </location>
</feature>
<dbReference type="EMBL" id="RJVA01000010">
    <property type="protein sequence ID" value="ROR01927.1"/>
    <property type="molecule type" value="Genomic_DNA"/>
</dbReference>
<evidence type="ECO:0000313" key="10">
    <source>
        <dbReference type="Proteomes" id="UP000276223"/>
    </source>
</evidence>
<comment type="similarity">
    <text evidence="2">Belongs to the thioredoxin family. DsbC subfamily.</text>
</comment>
<dbReference type="InterPro" id="IPR018950">
    <property type="entry name" value="DiS-bond_isomerase_DsbC/G_N"/>
</dbReference>
<feature type="domain" description="Thioredoxin-like fold" evidence="8">
    <location>
        <begin position="135"/>
        <end position="251"/>
    </location>
</feature>
<dbReference type="GO" id="GO:0042597">
    <property type="term" value="C:periplasmic space"/>
    <property type="evidence" value="ECO:0007669"/>
    <property type="project" value="UniProtKB-SubCell"/>
</dbReference>
<dbReference type="PANTHER" id="PTHR35272">
    <property type="entry name" value="THIOL:DISULFIDE INTERCHANGE PROTEIN DSBC-RELATED"/>
    <property type="match status" value="1"/>
</dbReference>
<dbReference type="InterPro" id="IPR051470">
    <property type="entry name" value="Thiol:disulfide_interchange"/>
</dbReference>
<evidence type="ECO:0000259" key="8">
    <source>
        <dbReference type="Pfam" id="PF13098"/>
    </source>
</evidence>
<dbReference type="RefSeq" id="WP_170161626.1">
    <property type="nucleotide sequence ID" value="NZ_RJVA01000010.1"/>
</dbReference>
<evidence type="ECO:0000259" key="7">
    <source>
        <dbReference type="Pfam" id="PF10411"/>
    </source>
</evidence>
<accession>A0A3N1VPV6</accession>
<dbReference type="InterPro" id="IPR036249">
    <property type="entry name" value="Thioredoxin-like_sf"/>
</dbReference>
<evidence type="ECO:0000256" key="4">
    <source>
        <dbReference type="ARBA" id="ARBA00022764"/>
    </source>
</evidence>
<dbReference type="CDD" id="cd03020">
    <property type="entry name" value="DsbA_DsbC_DsbG"/>
    <property type="match status" value="1"/>
</dbReference>
<dbReference type="Pfam" id="PF13098">
    <property type="entry name" value="Thioredoxin_2"/>
    <property type="match status" value="1"/>
</dbReference>
<organism evidence="9 10">
    <name type="scientific">Desulfosoma caldarium</name>
    <dbReference type="NCBI Taxonomy" id="610254"/>
    <lineage>
        <taxon>Bacteria</taxon>
        <taxon>Pseudomonadati</taxon>
        <taxon>Thermodesulfobacteriota</taxon>
        <taxon>Syntrophobacteria</taxon>
        <taxon>Syntrophobacterales</taxon>
        <taxon>Syntrophobacteraceae</taxon>
        <taxon>Desulfosoma</taxon>
    </lineage>
</organism>
<dbReference type="SUPFAM" id="SSF52833">
    <property type="entry name" value="Thioredoxin-like"/>
    <property type="match status" value="1"/>
</dbReference>
<dbReference type="PANTHER" id="PTHR35272:SF3">
    <property type="entry name" value="THIOL:DISULFIDE INTERCHANGE PROTEIN DSBC"/>
    <property type="match status" value="1"/>
</dbReference>
<dbReference type="Pfam" id="PF10411">
    <property type="entry name" value="DsbC_N"/>
    <property type="match status" value="1"/>
</dbReference>
<dbReference type="Proteomes" id="UP000276223">
    <property type="component" value="Unassembled WGS sequence"/>
</dbReference>
<evidence type="ECO:0000313" key="9">
    <source>
        <dbReference type="EMBL" id="ROR01927.1"/>
    </source>
</evidence>
<keyword evidence="5" id="KW-1015">Disulfide bond</keyword>
<evidence type="ECO:0000256" key="2">
    <source>
        <dbReference type="ARBA" id="ARBA00009813"/>
    </source>
</evidence>
<name>A0A3N1VPV6_9BACT</name>
<sequence length="256" mass="28211">MHFKTAWAIFITSVSAFLVFGSPGPEASSAVSCPDIAVVQERLSNAFQGRNVTAKAIEPSPVSGLCQVHVRVNEKSQILYTDPSGRYLILGQILDAQEKKNLTRARLEEFNRLTAQDKEALDDLVAFTLGPATAPHTVYFVTDPQCPYCKRAETTLEAMASEGVLQVRYVLYPLPMHPGARESCIALVCDKKGHDDFKKNYKSDNQCPEGTNKIDATMKFMQAHGINGTPTYIFSDGTFRSGVMDRSALENKLKAQ</sequence>
<protein>
    <submittedName>
        <fullName evidence="9">Thiol:disulfide interchange protein DsbC</fullName>
    </submittedName>
</protein>
<proteinExistence type="inferred from homology"/>
<keyword evidence="3" id="KW-0732">Signal</keyword>
<dbReference type="Gene3D" id="3.40.30.10">
    <property type="entry name" value="Glutaredoxin"/>
    <property type="match status" value="1"/>
</dbReference>
<reference evidence="9 10" key="1">
    <citation type="submission" date="2018-11" db="EMBL/GenBank/DDBJ databases">
        <title>Genomic Encyclopedia of Type Strains, Phase IV (KMG-IV): sequencing the most valuable type-strain genomes for metagenomic binning, comparative biology and taxonomic classification.</title>
        <authorList>
            <person name="Goeker M."/>
        </authorList>
    </citation>
    <scope>NUCLEOTIDE SEQUENCE [LARGE SCALE GENOMIC DNA]</scope>
    <source>
        <strain evidence="9 10">DSM 22027</strain>
    </source>
</reference>
<evidence type="ECO:0000256" key="1">
    <source>
        <dbReference type="ARBA" id="ARBA00004418"/>
    </source>
</evidence>
<keyword evidence="4" id="KW-0574">Periplasm</keyword>
<evidence type="ECO:0000256" key="6">
    <source>
        <dbReference type="ARBA" id="ARBA00023284"/>
    </source>
</evidence>
<dbReference type="SUPFAM" id="SSF54423">
    <property type="entry name" value="DsbC/DsbG N-terminal domain-like"/>
    <property type="match status" value="1"/>
</dbReference>
<evidence type="ECO:0000256" key="3">
    <source>
        <dbReference type="ARBA" id="ARBA00022729"/>
    </source>
</evidence>
<dbReference type="InterPro" id="IPR012336">
    <property type="entry name" value="Thioredoxin-like_fold"/>
</dbReference>
<evidence type="ECO:0000256" key="5">
    <source>
        <dbReference type="ARBA" id="ARBA00023157"/>
    </source>
</evidence>